<keyword evidence="2" id="KW-1185">Reference proteome</keyword>
<reference evidence="1 2" key="1">
    <citation type="submission" date="2020-03" db="EMBL/GenBank/DDBJ databases">
        <title>Whole genome shotgun sequence of Phytohabitans suffuscus NBRC 105367.</title>
        <authorList>
            <person name="Komaki H."/>
            <person name="Tamura T."/>
        </authorList>
    </citation>
    <scope>NUCLEOTIDE SEQUENCE [LARGE SCALE GENOMIC DNA]</scope>
    <source>
        <strain evidence="1 2">NBRC 105367</strain>
    </source>
</reference>
<protein>
    <submittedName>
        <fullName evidence="1">Uncharacterized protein</fullName>
    </submittedName>
</protein>
<dbReference type="Proteomes" id="UP000503011">
    <property type="component" value="Chromosome"/>
</dbReference>
<dbReference type="AlphaFoldDB" id="A0A6F8YD27"/>
<dbReference type="RefSeq" id="WP_173154637.1">
    <property type="nucleotide sequence ID" value="NZ_AP022871.1"/>
</dbReference>
<reference evidence="1 2" key="2">
    <citation type="submission" date="2020-03" db="EMBL/GenBank/DDBJ databases">
        <authorList>
            <person name="Ichikawa N."/>
            <person name="Kimura A."/>
            <person name="Kitahashi Y."/>
            <person name="Uohara A."/>
        </authorList>
    </citation>
    <scope>NUCLEOTIDE SEQUENCE [LARGE SCALE GENOMIC DNA]</scope>
    <source>
        <strain evidence="1 2">NBRC 105367</strain>
    </source>
</reference>
<accession>A0A6F8YD27</accession>
<dbReference type="SUPFAM" id="SSF54637">
    <property type="entry name" value="Thioesterase/thiol ester dehydrase-isomerase"/>
    <property type="match status" value="1"/>
</dbReference>
<evidence type="ECO:0000313" key="2">
    <source>
        <dbReference type="Proteomes" id="UP000503011"/>
    </source>
</evidence>
<evidence type="ECO:0000313" key="1">
    <source>
        <dbReference type="EMBL" id="BCB83861.1"/>
    </source>
</evidence>
<organism evidence="1 2">
    <name type="scientific">Phytohabitans suffuscus</name>
    <dbReference type="NCBI Taxonomy" id="624315"/>
    <lineage>
        <taxon>Bacteria</taxon>
        <taxon>Bacillati</taxon>
        <taxon>Actinomycetota</taxon>
        <taxon>Actinomycetes</taxon>
        <taxon>Micromonosporales</taxon>
        <taxon>Micromonosporaceae</taxon>
    </lineage>
</organism>
<dbReference type="KEGG" id="psuu:Psuf_011740"/>
<proteinExistence type="predicted"/>
<sequence>MTVPARATVPTPAATVPTAGDTVGPLSMHLSLQRLIMVSGANRDFAPTHIDNEAAREGGAPAAYADIMFVFTMIDRLLLEWAGPPAVLRQIGPVKLHDFVLSGEDLEVTGTVVAVTPASAPDGRPGTDIEVEIAFTQGERRPVSGRGRIWTPAPG</sequence>
<gene>
    <name evidence="1" type="ORF">Psuf_011740</name>
</gene>
<name>A0A6F8YD27_9ACTN</name>
<dbReference type="InterPro" id="IPR029069">
    <property type="entry name" value="HotDog_dom_sf"/>
</dbReference>
<dbReference type="Gene3D" id="3.10.129.10">
    <property type="entry name" value="Hotdog Thioesterase"/>
    <property type="match status" value="1"/>
</dbReference>
<dbReference type="EMBL" id="AP022871">
    <property type="protein sequence ID" value="BCB83861.1"/>
    <property type="molecule type" value="Genomic_DNA"/>
</dbReference>